<dbReference type="InterPro" id="IPR008979">
    <property type="entry name" value="Galactose-bd-like_sf"/>
</dbReference>
<keyword evidence="8" id="KW-0326">Glycosidase</keyword>
<dbReference type="InterPro" id="IPR036156">
    <property type="entry name" value="Beta-gal/glucu_dom_sf"/>
</dbReference>
<evidence type="ECO:0000256" key="9">
    <source>
        <dbReference type="ARBA" id="ARBA00032230"/>
    </source>
</evidence>
<sequence>MQMNWNSYKTGVLALLLAFSLQGHAQGQPTDSTLPSEIENPAYIGWNKEPAHASLMPYASLQEALLANRHASSYCASLNGSWKFHWSAWPKQRPMRFYEPGYDVSTWKEIKVPSNWEVQGYGTPFYRNIGYTFQKDFPHVMSTPPETYTAFKERNPVGSYRREFIVNDSWLANGRTFLTFDGVDAGFFVWINGVKVGYSVNSRNAAEFDVSPYVKKGKNVIAVEVYKYTSGSYLEDQDMWRLSGIFRNVTLWHAPDVHMRDFFIRTSFDNNYQHAVATVTVKVKNYGKVAVPAQTLQAVLYNANKVLVTKAAVAVNALQPGEEQQVQLAIPVKNALHWTAETPYLYTAVLQLQKGAVVTETISSRTGFRQIEIQGKVFLVNGVAIKLKGVNRHENNPEVGHAVTEAQMIQDIKVMKQGNCNHVRTSHYSDDPRWYELCDEYGLYLLAEANVECHGLRNRFNEEPTIKAAIVDRNVANVESFKNHPSVIIWSLGNECGTGGSNFAAALAAIKHIDATRPTHYEGFGVGAANPADLDSKMYSPIIPYANPTPKEKLLASVELTATDSTLTKPFYLCEYAHAMFNSMGALKEYNEVFDKYSSILGGAIWEYQDQGIWNRRNPAHPILAYGGGFGEYPNDHYFIHKGVVASDRSPKPHYPEMKHVYQWVKVAVSDSVNGLFEIKNKYQFIDLNHLTATYTVSRQGKIIATGNIDVVGIAPFTSRVINLKKQLGAVAGNEPCYIRFSFCLNKEMAWAKKGFELASEQIKIGAGQLLAPALVAGKQPLRLQETADVINITGGQFALCFDKKKGMLSSLVSHQKELLHGNMGPQLHLWRAPHQEDDIYANKLWDSLGVKHLNWQVEAIQATQQNSVVLVTVKAKGAGNHGFFVTHSAVYTIYTNGSVRLSNHVSFSDTSIILARIGVRLFVDSSFNKVSYFGRGPFENYSDRKSGSDVGLYSSSVREQLTPYEKPMEAGNHEDVDWVRLVNNAGGSLMVAGVGKPVQMSTLPYSDEDMEPVANRIDLPVRTKTVLCVSSKTLGVGSNSCGPKPMPESMVYSKDADFEFLMILGQK</sequence>
<dbReference type="Pfam" id="PF02836">
    <property type="entry name" value="Glyco_hydro_2_C"/>
    <property type="match status" value="1"/>
</dbReference>
<dbReference type="PRINTS" id="PR00132">
    <property type="entry name" value="GLHYDRLASE2"/>
</dbReference>
<evidence type="ECO:0000256" key="8">
    <source>
        <dbReference type="ARBA" id="ARBA00023295"/>
    </source>
</evidence>
<dbReference type="Gene3D" id="2.60.120.260">
    <property type="entry name" value="Galactose-binding domain-like"/>
    <property type="match status" value="1"/>
</dbReference>
<evidence type="ECO:0000256" key="10">
    <source>
        <dbReference type="SAM" id="SignalP"/>
    </source>
</evidence>
<comment type="cofactor">
    <cofactor evidence="2">
        <name>Ca(2+)</name>
        <dbReference type="ChEBI" id="CHEBI:29108"/>
    </cofactor>
</comment>
<dbReference type="PANTHER" id="PTHR46323">
    <property type="entry name" value="BETA-GALACTOSIDASE"/>
    <property type="match status" value="1"/>
</dbReference>
<dbReference type="PANTHER" id="PTHR46323:SF2">
    <property type="entry name" value="BETA-GALACTOSIDASE"/>
    <property type="match status" value="1"/>
</dbReference>
<dbReference type="Gene3D" id="2.60.40.10">
    <property type="entry name" value="Immunoglobulins"/>
    <property type="match status" value="2"/>
</dbReference>
<dbReference type="Pfam" id="PF00703">
    <property type="entry name" value="Glyco_hydro_2"/>
    <property type="match status" value="1"/>
</dbReference>
<dbReference type="SUPFAM" id="SSF74650">
    <property type="entry name" value="Galactose mutarotase-like"/>
    <property type="match status" value="1"/>
</dbReference>
<gene>
    <name evidence="12" type="ORF">SAMN05421788_103261</name>
</gene>
<dbReference type="GO" id="GO:0005990">
    <property type="term" value="P:lactose catabolic process"/>
    <property type="evidence" value="ECO:0007669"/>
    <property type="project" value="TreeGrafter"/>
</dbReference>
<dbReference type="EC" id="3.2.1.23" evidence="5"/>
<keyword evidence="10" id="KW-0732">Signal</keyword>
<organism evidence="12 13">
    <name type="scientific">Filimonas lacunae</name>
    <dbReference type="NCBI Taxonomy" id="477680"/>
    <lineage>
        <taxon>Bacteria</taxon>
        <taxon>Pseudomonadati</taxon>
        <taxon>Bacteroidota</taxon>
        <taxon>Chitinophagia</taxon>
        <taxon>Chitinophagales</taxon>
        <taxon>Chitinophagaceae</taxon>
        <taxon>Filimonas</taxon>
    </lineage>
</organism>
<reference evidence="13" key="1">
    <citation type="submission" date="2017-01" db="EMBL/GenBank/DDBJ databases">
        <authorList>
            <person name="Varghese N."/>
            <person name="Submissions S."/>
        </authorList>
    </citation>
    <scope>NUCLEOTIDE SEQUENCE [LARGE SCALE GENOMIC DNA]</scope>
    <source>
        <strain evidence="13">DSM 21054</strain>
    </source>
</reference>
<feature type="signal peptide" evidence="10">
    <location>
        <begin position="1"/>
        <end position="25"/>
    </location>
</feature>
<dbReference type="InterPro" id="IPR006101">
    <property type="entry name" value="Glyco_hydro_2"/>
</dbReference>
<dbReference type="GO" id="GO:0030246">
    <property type="term" value="F:carbohydrate binding"/>
    <property type="evidence" value="ECO:0007669"/>
    <property type="project" value="InterPro"/>
</dbReference>
<dbReference type="InterPro" id="IPR006103">
    <property type="entry name" value="Glyco_hydro_2_cat"/>
</dbReference>
<evidence type="ECO:0000256" key="3">
    <source>
        <dbReference type="ARBA" id="ARBA00007401"/>
    </source>
</evidence>
<dbReference type="SUPFAM" id="SSF49303">
    <property type="entry name" value="beta-Galactosidase/glucuronidase domain"/>
    <property type="match status" value="2"/>
</dbReference>
<dbReference type="Pfam" id="PF16353">
    <property type="entry name" value="LacZ_4"/>
    <property type="match status" value="1"/>
</dbReference>
<dbReference type="InterPro" id="IPR032312">
    <property type="entry name" value="LacZ_4"/>
</dbReference>
<dbReference type="InterPro" id="IPR011013">
    <property type="entry name" value="Gal_mutarotase_sf_dom"/>
</dbReference>
<dbReference type="EMBL" id="FTOR01000003">
    <property type="protein sequence ID" value="SIT06515.1"/>
    <property type="molecule type" value="Genomic_DNA"/>
</dbReference>
<dbReference type="PROSITE" id="PS00608">
    <property type="entry name" value="GLYCOSYL_HYDROL_F2_2"/>
    <property type="match status" value="1"/>
</dbReference>
<dbReference type="Proteomes" id="UP000186917">
    <property type="component" value="Unassembled WGS sequence"/>
</dbReference>
<evidence type="ECO:0000313" key="12">
    <source>
        <dbReference type="EMBL" id="SIT06515.1"/>
    </source>
</evidence>
<dbReference type="Gene3D" id="2.70.98.10">
    <property type="match status" value="1"/>
</dbReference>
<comment type="subunit">
    <text evidence="4">Monomer.</text>
</comment>
<dbReference type="InterPro" id="IPR014718">
    <property type="entry name" value="GH-type_carb-bd"/>
</dbReference>
<accession>A0A1N7P785</accession>
<feature type="chain" id="PRO_5012568868" description="beta-galactosidase" evidence="10">
    <location>
        <begin position="26"/>
        <end position="1068"/>
    </location>
</feature>
<evidence type="ECO:0000259" key="11">
    <source>
        <dbReference type="SMART" id="SM01038"/>
    </source>
</evidence>
<dbReference type="SUPFAM" id="SSF49785">
    <property type="entry name" value="Galactose-binding domain-like"/>
    <property type="match status" value="1"/>
</dbReference>
<evidence type="ECO:0000256" key="5">
    <source>
        <dbReference type="ARBA" id="ARBA00012756"/>
    </source>
</evidence>
<evidence type="ECO:0000256" key="7">
    <source>
        <dbReference type="ARBA" id="ARBA00022837"/>
    </source>
</evidence>
<name>A0A1N7P785_9BACT</name>
<evidence type="ECO:0000256" key="2">
    <source>
        <dbReference type="ARBA" id="ARBA00001913"/>
    </source>
</evidence>
<dbReference type="Pfam" id="PF02929">
    <property type="entry name" value="Bgal_small_N"/>
    <property type="match status" value="1"/>
</dbReference>
<keyword evidence="6" id="KW-0378">Hydrolase</keyword>
<dbReference type="SMART" id="SM01038">
    <property type="entry name" value="Bgal_small_N"/>
    <property type="match status" value="1"/>
</dbReference>
<evidence type="ECO:0000256" key="1">
    <source>
        <dbReference type="ARBA" id="ARBA00001412"/>
    </source>
</evidence>
<dbReference type="InterPro" id="IPR023232">
    <property type="entry name" value="Glyco_hydro_2_AS"/>
</dbReference>
<dbReference type="Gene3D" id="3.20.20.80">
    <property type="entry name" value="Glycosidases"/>
    <property type="match status" value="1"/>
</dbReference>
<protein>
    <recommendedName>
        <fullName evidence="5">beta-galactosidase</fullName>
        <ecNumber evidence="5">3.2.1.23</ecNumber>
    </recommendedName>
    <alternativeName>
        <fullName evidence="9">Lactase</fullName>
    </alternativeName>
</protein>
<comment type="similarity">
    <text evidence="3">Belongs to the glycosyl hydrolase 2 family.</text>
</comment>
<dbReference type="InterPro" id="IPR006102">
    <property type="entry name" value="Ig-like_GH2"/>
</dbReference>
<dbReference type="InterPro" id="IPR006104">
    <property type="entry name" value="Glyco_hydro_2_N"/>
</dbReference>
<dbReference type="AlphaFoldDB" id="A0A1N7P785"/>
<comment type="catalytic activity">
    <reaction evidence="1">
        <text>Hydrolysis of terminal non-reducing beta-D-galactose residues in beta-D-galactosides.</text>
        <dbReference type="EC" id="3.2.1.23"/>
    </reaction>
</comment>
<keyword evidence="13" id="KW-1185">Reference proteome</keyword>
<dbReference type="STRING" id="477680.SAMN05421788_103261"/>
<dbReference type="GO" id="GO:0004565">
    <property type="term" value="F:beta-galactosidase activity"/>
    <property type="evidence" value="ECO:0007669"/>
    <property type="project" value="UniProtKB-EC"/>
</dbReference>
<dbReference type="InterPro" id="IPR017853">
    <property type="entry name" value="GH"/>
</dbReference>
<dbReference type="Pfam" id="PF02837">
    <property type="entry name" value="Glyco_hydro_2_N"/>
    <property type="match status" value="1"/>
</dbReference>
<dbReference type="SUPFAM" id="SSF51445">
    <property type="entry name" value="(Trans)glycosidases"/>
    <property type="match status" value="1"/>
</dbReference>
<keyword evidence="7" id="KW-0106">Calcium</keyword>
<dbReference type="GO" id="GO:0009341">
    <property type="term" value="C:beta-galactosidase complex"/>
    <property type="evidence" value="ECO:0007669"/>
    <property type="project" value="InterPro"/>
</dbReference>
<evidence type="ECO:0000256" key="4">
    <source>
        <dbReference type="ARBA" id="ARBA00011245"/>
    </source>
</evidence>
<evidence type="ECO:0000313" key="13">
    <source>
        <dbReference type="Proteomes" id="UP000186917"/>
    </source>
</evidence>
<dbReference type="InterPro" id="IPR004199">
    <property type="entry name" value="B-gal_small/dom_5"/>
</dbReference>
<evidence type="ECO:0000256" key="6">
    <source>
        <dbReference type="ARBA" id="ARBA00022801"/>
    </source>
</evidence>
<dbReference type="InterPro" id="IPR050347">
    <property type="entry name" value="Bact_Beta-galactosidase"/>
</dbReference>
<dbReference type="InterPro" id="IPR013783">
    <property type="entry name" value="Ig-like_fold"/>
</dbReference>
<feature type="domain" description="Beta galactosidase small chain/" evidence="11">
    <location>
        <begin position="792"/>
        <end position="1064"/>
    </location>
</feature>
<proteinExistence type="inferred from homology"/>